<dbReference type="InterPro" id="IPR011990">
    <property type="entry name" value="TPR-like_helical_dom_sf"/>
</dbReference>
<dbReference type="Gene3D" id="1.25.40.10">
    <property type="entry name" value="Tetratricopeptide repeat domain"/>
    <property type="match status" value="2"/>
</dbReference>
<dbReference type="SUPFAM" id="SSF48452">
    <property type="entry name" value="TPR-like"/>
    <property type="match status" value="1"/>
</dbReference>
<dbReference type="RefSeq" id="WP_311349756.1">
    <property type="nucleotide sequence ID" value="NZ_JAVRHR010000001.1"/>
</dbReference>
<reference evidence="1 2" key="1">
    <citation type="submission" date="2023-09" db="EMBL/GenBank/DDBJ databases">
        <authorList>
            <person name="Rey-Velasco X."/>
        </authorList>
    </citation>
    <scope>NUCLEOTIDE SEQUENCE [LARGE SCALE GENOMIC DNA]</scope>
    <source>
        <strain evidence="1 2">F388</strain>
    </source>
</reference>
<organism evidence="1 2">
    <name type="scientific">Croceitalea rosinachiae</name>
    <dbReference type="NCBI Taxonomy" id="3075596"/>
    <lineage>
        <taxon>Bacteria</taxon>
        <taxon>Pseudomonadati</taxon>
        <taxon>Bacteroidota</taxon>
        <taxon>Flavobacteriia</taxon>
        <taxon>Flavobacteriales</taxon>
        <taxon>Flavobacteriaceae</taxon>
        <taxon>Croceitalea</taxon>
    </lineage>
</organism>
<evidence type="ECO:0000313" key="2">
    <source>
        <dbReference type="Proteomes" id="UP001255246"/>
    </source>
</evidence>
<name>A0ABU3A9I8_9FLAO</name>
<sequence>MKKTIFLWVFLATGFVSHIAYGQEEKIIETEESAEVFLEEYTDEFQETFFEALKQKGIQNYDRAINLFLKCKQLDAENNVIDHELSKTYFLDKKYVSAQKYAIEAIKADTDNYWYLDNLIAILEAQSNTIEAIQNQIPFNEDKLQENLALSYFKRKRYTKALSILNGISNLKFKENLTLKINDSLNKTVVNTSIKAPESAVEQNDDLIEQLKGTIEGLITKKEYKELEITAKEALETYPLQPYFYYVYGLSMKENNKTNEAIEIFESAFDYLFDDSLLANKIYKELAAAYTTMGNTSKANEYLSMIKPGF</sequence>
<evidence type="ECO:0008006" key="3">
    <source>
        <dbReference type="Google" id="ProtNLM"/>
    </source>
</evidence>
<proteinExistence type="predicted"/>
<dbReference type="EMBL" id="JAVRHR010000001">
    <property type="protein sequence ID" value="MDT0606197.1"/>
    <property type="molecule type" value="Genomic_DNA"/>
</dbReference>
<evidence type="ECO:0000313" key="1">
    <source>
        <dbReference type="EMBL" id="MDT0606197.1"/>
    </source>
</evidence>
<protein>
    <recommendedName>
        <fullName evidence="3">Tetratricopeptide repeat protein</fullName>
    </recommendedName>
</protein>
<keyword evidence="2" id="KW-1185">Reference proteome</keyword>
<gene>
    <name evidence="1" type="ORF">RM706_04110</name>
</gene>
<dbReference type="Proteomes" id="UP001255246">
    <property type="component" value="Unassembled WGS sequence"/>
</dbReference>
<accession>A0ABU3A9I8</accession>
<comment type="caution">
    <text evidence="1">The sequence shown here is derived from an EMBL/GenBank/DDBJ whole genome shotgun (WGS) entry which is preliminary data.</text>
</comment>